<accession>A0A9P4MV04</accession>
<feature type="non-terminal residue" evidence="1">
    <location>
        <position position="1"/>
    </location>
</feature>
<dbReference type="EMBL" id="ML994011">
    <property type="protein sequence ID" value="KAF2200663.1"/>
    <property type="molecule type" value="Genomic_DNA"/>
</dbReference>
<organism evidence="1 2">
    <name type="scientific">Delitschia confertaspora ATCC 74209</name>
    <dbReference type="NCBI Taxonomy" id="1513339"/>
    <lineage>
        <taxon>Eukaryota</taxon>
        <taxon>Fungi</taxon>
        <taxon>Dikarya</taxon>
        <taxon>Ascomycota</taxon>
        <taxon>Pezizomycotina</taxon>
        <taxon>Dothideomycetes</taxon>
        <taxon>Pleosporomycetidae</taxon>
        <taxon>Pleosporales</taxon>
        <taxon>Delitschiaceae</taxon>
        <taxon>Delitschia</taxon>
    </lineage>
</organism>
<dbReference type="AlphaFoldDB" id="A0A9P4MV04"/>
<keyword evidence="2" id="KW-1185">Reference proteome</keyword>
<proteinExistence type="predicted"/>
<dbReference type="Proteomes" id="UP000799536">
    <property type="component" value="Unassembled WGS sequence"/>
</dbReference>
<gene>
    <name evidence="1" type="ORF">GQ43DRAFT_349338</name>
</gene>
<comment type="caution">
    <text evidence="1">The sequence shown here is derived from an EMBL/GenBank/DDBJ whole genome shotgun (WGS) entry which is preliminary data.</text>
</comment>
<dbReference type="OrthoDB" id="3943630at2759"/>
<evidence type="ECO:0000313" key="1">
    <source>
        <dbReference type="EMBL" id="KAF2200663.1"/>
    </source>
</evidence>
<reference evidence="1" key="1">
    <citation type="journal article" date="2020" name="Stud. Mycol.">
        <title>101 Dothideomycetes genomes: a test case for predicting lifestyles and emergence of pathogens.</title>
        <authorList>
            <person name="Haridas S."/>
            <person name="Albert R."/>
            <person name="Binder M."/>
            <person name="Bloem J."/>
            <person name="Labutti K."/>
            <person name="Salamov A."/>
            <person name="Andreopoulos B."/>
            <person name="Baker S."/>
            <person name="Barry K."/>
            <person name="Bills G."/>
            <person name="Bluhm B."/>
            <person name="Cannon C."/>
            <person name="Castanera R."/>
            <person name="Culley D."/>
            <person name="Daum C."/>
            <person name="Ezra D."/>
            <person name="Gonzalez J."/>
            <person name="Henrissat B."/>
            <person name="Kuo A."/>
            <person name="Liang C."/>
            <person name="Lipzen A."/>
            <person name="Lutzoni F."/>
            <person name="Magnuson J."/>
            <person name="Mondo S."/>
            <person name="Nolan M."/>
            <person name="Ohm R."/>
            <person name="Pangilinan J."/>
            <person name="Park H.-J."/>
            <person name="Ramirez L."/>
            <person name="Alfaro M."/>
            <person name="Sun H."/>
            <person name="Tritt A."/>
            <person name="Yoshinaga Y."/>
            <person name="Zwiers L.-H."/>
            <person name="Turgeon B."/>
            <person name="Goodwin S."/>
            <person name="Spatafora J."/>
            <person name="Crous P."/>
            <person name="Grigoriev I."/>
        </authorList>
    </citation>
    <scope>NUCLEOTIDE SEQUENCE</scope>
    <source>
        <strain evidence="1">ATCC 74209</strain>
    </source>
</reference>
<sequence length="97" mass="11761">KPVINFAVEEDLINFLWRSDEYRYKHPRVRLQIISVNIFFIFLGNRLGEVIELDAWEGPNEGICYRDVSLVPLQYEPYIDFVLFLRLRNRKNERNKE</sequence>
<evidence type="ECO:0000313" key="2">
    <source>
        <dbReference type="Proteomes" id="UP000799536"/>
    </source>
</evidence>
<name>A0A9P4MV04_9PLEO</name>
<protein>
    <submittedName>
        <fullName evidence="1">Uncharacterized protein</fullName>
    </submittedName>
</protein>
<feature type="non-terminal residue" evidence="1">
    <location>
        <position position="97"/>
    </location>
</feature>